<keyword evidence="3" id="KW-0862">Zinc</keyword>
<accession>A0A0N1IFP5</accession>
<dbReference type="InterPro" id="IPR007588">
    <property type="entry name" value="Znf_FLYWCH"/>
</dbReference>
<dbReference type="Pfam" id="PF04500">
    <property type="entry name" value="FLYWCH"/>
    <property type="match status" value="4"/>
</dbReference>
<evidence type="ECO:0000313" key="5">
    <source>
        <dbReference type="EMBL" id="KPJ13081.1"/>
    </source>
</evidence>
<evidence type="ECO:0000256" key="1">
    <source>
        <dbReference type="ARBA" id="ARBA00022723"/>
    </source>
</evidence>
<keyword evidence="6" id="KW-1185">Reference proteome</keyword>
<feature type="domain" description="FLYWCH-type" evidence="4">
    <location>
        <begin position="269"/>
        <end position="315"/>
    </location>
</feature>
<dbReference type="GO" id="GO:0008270">
    <property type="term" value="F:zinc ion binding"/>
    <property type="evidence" value="ECO:0007669"/>
    <property type="project" value="UniProtKB-KW"/>
</dbReference>
<dbReference type="Gene3D" id="2.20.25.240">
    <property type="match status" value="6"/>
</dbReference>
<proteinExistence type="predicted"/>
<evidence type="ECO:0000256" key="2">
    <source>
        <dbReference type="ARBA" id="ARBA00022771"/>
    </source>
</evidence>
<feature type="domain" description="FLYWCH-type" evidence="4">
    <location>
        <begin position="158"/>
        <end position="204"/>
    </location>
</feature>
<organism evidence="5 6">
    <name type="scientific">Papilio machaon</name>
    <name type="common">Old World swallowtail butterfly</name>
    <dbReference type="NCBI Taxonomy" id="76193"/>
    <lineage>
        <taxon>Eukaryota</taxon>
        <taxon>Metazoa</taxon>
        <taxon>Ecdysozoa</taxon>
        <taxon>Arthropoda</taxon>
        <taxon>Hexapoda</taxon>
        <taxon>Insecta</taxon>
        <taxon>Pterygota</taxon>
        <taxon>Neoptera</taxon>
        <taxon>Endopterygota</taxon>
        <taxon>Lepidoptera</taxon>
        <taxon>Glossata</taxon>
        <taxon>Ditrysia</taxon>
        <taxon>Papilionoidea</taxon>
        <taxon>Papilionidae</taxon>
        <taxon>Papilioninae</taxon>
        <taxon>Papilio</taxon>
    </lineage>
</organism>
<dbReference type="AlphaFoldDB" id="A0A0N1IFP5"/>
<reference evidence="5 6" key="1">
    <citation type="journal article" date="2015" name="Nat. Commun.">
        <title>Outbred genome sequencing and CRISPR/Cas9 gene editing in butterflies.</title>
        <authorList>
            <person name="Li X."/>
            <person name="Fan D."/>
            <person name="Zhang W."/>
            <person name="Liu G."/>
            <person name="Zhang L."/>
            <person name="Zhao L."/>
            <person name="Fang X."/>
            <person name="Chen L."/>
            <person name="Dong Y."/>
            <person name="Chen Y."/>
            <person name="Ding Y."/>
            <person name="Zhao R."/>
            <person name="Feng M."/>
            <person name="Zhu Y."/>
            <person name="Feng Y."/>
            <person name="Jiang X."/>
            <person name="Zhu D."/>
            <person name="Xiang H."/>
            <person name="Feng X."/>
            <person name="Li S."/>
            <person name="Wang J."/>
            <person name="Zhang G."/>
            <person name="Kronforst M.R."/>
            <person name="Wang W."/>
        </authorList>
    </citation>
    <scope>NUCLEOTIDE SEQUENCE [LARGE SCALE GENOMIC DNA]</scope>
    <source>
        <strain evidence="5">Ya'a_city_454_Pm</strain>
        <tissue evidence="5">Whole body</tissue>
    </source>
</reference>
<keyword evidence="2" id="KW-0863">Zinc-finger</keyword>
<dbReference type="InParanoid" id="A0A0N1IFP5"/>
<dbReference type="EMBL" id="KQ460650">
    <property type="protein sequence ID" value="KPJ13081.1"/>
    <property type="molecule type" value="Genomic_DNA"/>
</dbReference>
<name>A0A0N1IFP5_PAPMA</name>
<evidence type="ECO:0000313" key="6">
    <source>
        <dbReference type="Proteomes" id="UP000053240"/>
    </source>
</evidence>
<gene>
    <name evidence="5" type="ORF">RR48_05190</name>
</gene>
<protein>
    <recommendedName>
        <fullName evidence="4">FLYWCH-type domain-containing protein</fullName>
    </recommendedName>
</protein>
<keyword evidence="1" id="KW-0479">Metal-binding</keyword>
<evidence type="ECO:0000259" key="4">
    <source>
        <dbReference type="Pfam" id="PF04500"/>
    </source>
</evidence>
<dbReference type="Proteomes" id="UP000053240">
    <property type="component" value="Unassembled WGS sequence"/>
</dbReference>
<feature type="domain" description="FLYWCH-type" evidence="4">
    <location>
        <begin position="214"/>
        <end position="265"/>
    </location>
</feature>
<sequence>MVSSFPDLGSPLKFEVTKFGNPTILWGDYRFIKKLTRRLKTWWELTVLETSKGSQALWDGSFRFSKCNVGKVTTRWQCTTKSRTKCKAYIKTTNDVPIFGKTKAGNPVITLGKYRFNRVYKYKGPKARWTCTRTPAGCRASVMTIDDIIIRCKEQVVFCKSRYGRPMLQYGQYRYNNRSNMKGPRCSWNCIKYQTGCRATILTYYGAGIRFELTRYGNPVMVLGKYRYNRWSYSKGHIVRWTCIKNQNGCRATVTTYDNVIIKTNMPKFTISRHGRPVMLLGSYRYNKWVGSKGRRVRWVCSQKTAGCKAKIYTFDDKPIFTTSNRGNPMIQMGRYNFSLTKTGGGPKRRWVCSKWGSTGCRATITTLDNVLVKSNLNHMHQ</sequence>
<evidence type="ECO:0000256" key="3">
    <source>
        <dbReference type="ARBA" id="ARBA00022833"/>
    </source>
</evidence>
<feature type="domain" description="FLYWCH-type" evidence="4">
    <location>
        <begin position="321"/>
        <end position="381"/>
    </location>
</feature>